<keyword evidence="6" id="KW-1185">Reference proteome</keyword>
<gene>
    <name evidence="5" type="ORF">AZF04_07345</name>
</gene>
<dbReference type="PROSITE" id="PS51257">
    <property type="entry name" value="PROKAR_LIPOPROTEIN"/>
    <property type="match status" value="1"/>
</dbReference>
<evidence type="ECO:0000313" key="5">
    <source>
        <dbReference type="EMBL" id="KYG29332.1"/>
    </source>
</evidence>
<accession>A0A161PAX5</accession>
<protein>
    <submittedName>
        <fullName evidence="5">Iron-hydroxamate ABC transporter substrate-binding protein</fullName>
    </submittedName>
</protein>
<dbReference type="EMBL" id="LTAO01000023">
    <property type="protein sequence ID" value="KYG29332.1"/>
    <property type="molecule type" value="Genomic_DNA"/>
</dbReference>
<evidence type="ECO:0000256" key="2">
    <source>
        <dbReference type="SAM" id="Coils"/>
    </source>
</evidence>
<dbReference type="Pfam" id="PF01497">
    <property type="entry name" value="Peripla_BP_2"/>
    <property type="match status" value="1"/>
</dbReference>
<feature type="chain" id="PRO_5007825386" evidence="3">
    <location>
        <begin position="26"/>
        <end position="319"/>
    </location>
</feature>
<evidence type="ECO:0000256" key="1">
    <source>
        <dbReference type="ARBA" id="ARBA00008814"/>
    </source>
</evidence>
<organism evidence="5 6">
    <name type="scientific">Alkalihalobacillus trypoxylicola</name>
    <dbReference type="NCBI Taxonomy" id="519424"/>
    <lineage>
        <taxon>Bacteria</taxon>
        <taxon>Bacillati</taxon>
        <taxon>Bacillota</taxon>
        <taxon>Bacilli</taxon>
        <taxon>Bacillales</taxon>
        <taxon>Bacillaceae</taxon>
        <taxon>Alkalihalobacillus</taxon>
    </lineage>
</organism>
<dbReference type="InterPro" id="IPR050902">
    <property type="entry name" value="ABC_Transporter_SBP"/>
</dbReference>
<keyword evidence="3" id="KW-0732">Signal</keyword>
<dbReference type="GO" id="GO:0071281">
    <property type="term" value="P:cellular response to iron ion"/>
    <property type="evidence" value="ECO:0007669"/>
    <property type="project" value="TreeGrafter"/>
</dbReference>
<evidence type="ECO:0000313" key="6">
    <source>
        <dbReference type="Proteomes" id="UP000075806"/>
    </source>
</evidence>
<dbReference type="InterPro" id="IPR002491">
    <property type="entry name" value="ABC_transptr_periplasmic_BD"/>
</dbReference>
<dbReference type="PANTHER" id="PTHR30535">
    <property type="entry name" value="VITAMIN B12-BINDING PROTEIN"/>
    <property type="match status" value="1"/>
</dbReference>
<feature type="domain" description="Fe/B12 periplasmic-binding" evidence="4">
    <location>
        <begin position="57"/>
        <end position="317"/>
    </location>
</feature>
<dbReference type="Gene3D" id="3.40.50.1980">
    <property type="entry name" value="Nitrogenase molybdenum iron protein domain"/>
    <property type="match status" value="2"/>
</dbReference>
<dbReference type="STRING" id="519424.AZF04_07345"/>
<reference evidence="5" key="1">
    <citation type="submission" date="2016-02" db="EMBL/GenBank/DDBJ databases">
        <title>Genome sequence of Bacillus trypoxylicola KCTC 13244(T).</title>
        <authorList>
            <person name="Jeong H."/>
            <person name="Park S.-H."/>
            <person name="Choi S.-K."/>
        </authorList>
    </citation>
    <scope>NUCLEOTIDE SEQUENCE [LARGE SCALE GENOMIC DNA]</scope>
    <source>
        <strain evidence="5">KCTC 13244</strain>
    </source>
</reference>
<name>A0A161PAX5_9BACI</name>
<feature type="coiled-coil region" evidence="2">
    <location>
        <begin position="158"/>
        <end position="185"/>
    </location>
</feature>
<evidence type="ECO:0000256" key="3">
    <source>
        <dbReference type="SAM" id="SignalP"/>
    </source>
</evidence>
<dbReference type="PANTHER" id="PTHR30535:SF34">
    <property type="entry name" value="MOLYBDATE-BINDING PROTEIN MOLA"/>
    <property type="match status" value="1"/>
</dbReference>
<comment type="caution">
    <text evidence="5">The sequence shown here is derived from an EMBL/GenBank/DDBJ whole genome shotgun (WGS) entry which is preliminary data.</text>
</comment>
<proteinExistence type="inferred from homology"/>
<evidence type="ECO:0000259" key="4">
    <source>
        <dbReference type="PROSITE" id="PS50983"/>
    </source>
</evidence>
<dbReference type="AlphaFoldDB" id="A0A161PAX5"/>
<sequence length="319" mass="35626">MRYIYYSCFLITVLLLGACQSDAPANIQQTHSESSENVYTITDFAEQQHSFNQPPERIAALSNGEMDIIYALGAELIGKPSSTYSPSDYDVHDIEQVGSTHEIDLEKITLVQPEVVLGNSQMNSKDIPNIESLGAKFVLSEAHSVDDIKRQIQLFGQMLQKETKAEELLLEIDQYIEALKQNTEQNHTRVLLIYGAPGTYMAALPNSLSGNLIEWAGGENIASDFKQLEAYPQYAQINAERIIEANPDYVLLMSHGNPEEVREGFIKEMEQNPAWNQLEAVKEGRIEVLPSDLFGTNPGTRVTDALDLLVELFQTAQTK</sequence>
<keyword evidence="2" id="KW-0175">Coiled coil</keyword>
<dbReference type="Proteomes" id="UP000075806">
    <property type="component" value="Unassembled WGS sequence"/>
</dbReference>
<feature type="signal peptide" evidence="3">
    <location>
        <begin position="1"/>
        <end position="25"/>
    </location>
</feature>
<dbReference type="OrthoDB" id="9816357at2"/>
<comment type="similarity">
    <text evidence="1">Belongs to the bacterial solute-binding protein 8 family.</text>
</comment>
<dbReference type="SUPFAM" id="SSF53807">
    <property type="entry name" value="Helical backbone' metal receptor"/>
    <property type="match status" value="1"/>
</dbReference>
<dbReference type="RefSeq" id="WP_061949141.1">
    <property type="nucleotide sequence ID" value="NZ_LTAO01000023.1"/>
</dbReference>
<dbReference type="PROSITE" id="PS50983">
    <property type="entry name" value="FE_B12_PBP"/>
    <property type="match status" value="1"/>
</dbReference>